<proteinExistence type="predicted"/>
<evidence type="ECO:0000259" key="2">
    <source>
        <dbReference type="Pfam" id="PF17892"/>
    </source>
</evidence>
<sequence length="1684" mass="175368">MKQNLHAFKSCLNTAILILLLFFSQSSLTAQNINENLLGCNTVTPYVNNGTLSASIVTGNIGASGPWTGTFGLVLGSVNNASNVVDNNPATVGTMSYTVAAAGGMRTTIQLGNGIIPAGYKAGVMIRNTSLLSLSVFEAFTVKTYLGATEQESASVGNGLLSVGLINTNGLNSISLLTTKPFDRIMIEQNTGLSVTLATTEIHHVFVEKFCAESVLPASLPCNELIRWQAPAYPVFIDQANSGVNVSGACVNCGITDADNLIDNDANNYASINILASLSATASLAVKNAKTIYPAGMFAGFEVDLQRTVSVAVGTYYTITTYLAGVQQDQVIYNAALVSGGVFAAGGKFVTGFKTTKNFDEIRFTLNNAVAAGTNPVLVYGAVVKRFCAGDALTCNTPVSLTEDRYPVYIDGRHTGINAVACVNCNIIGAENAIDNNPANYTEVVLPVGAASTAAYAVSNGTTVYNTDPATPVFAGFDIESPSLVGVNALNGLSIVTLLNGVVQQTATASTGLISAQTSLLNGFGRQTVGFIPTMPFDGVKILFDGTVNVNLGTTRIYGMILKEFCAAEPPCNELKPFQNPDLPVYVNGLRTGFGGIACVGCQINNAENIISGSTTQPATVVIAAAVGSKASISVADAIGSYPAGSFAGFDIESAALLSADVAGRITIDLYNNGTLVHSGAASSLLVGAGTSLLTGGPNRQIVGIVSPVIFDEIQLNIENLIGANLGNILVYKAHVQRTCARVVDCNTNGLLNSTAHGAVINAVETGVRGGVCAACTVQGPWDAVSPATNDYARLYNTVTGIATNSLSVAVPAYTFPAGTFAGFQIRKNNFIIAAGLFPYLTISTFNNGVLQESRSGSGLLDLAVLVQILGTGNSTYIPGFYTTLPFDEVKISVGSLVTALDQYVDVYGAYVDVRTYTADGSFTCNISQPDINVGLLNYPVSGNLSTNDKIEAGSTYGTTVSVPAGVTNPAATLPVVQADGTYTFTGTVPGVYQFYIPVCPPATTDNCKLELLTITVQDTSLTTTNSLVVNTDIAVTSYNTQVTIASLANDWPGNNGYLLQPSSMQITDLNGATTGNTSAGGVAVINTTTGNITYTPPTNFVGVDTIRYTVCNNAPVPECGWAYQLIRVLPPAASPVISAADDFTVINVNEHLQKNAANGVLQNDTHSGGGTMQVQALDTTITGVGHLVLSTDGSYRFVPVPGYVGTVTVPYHVSDVNTPAINTSATLYIMVRYAPLQALPDVNITAINRPVNGNVSTNDTGEGNFTYGTPQGAPGNPAGASITVASDGTYTFTAGVPGIYQYYVPVCTNGQTTDCPTEMLTITVNDFTPGVSNNPMAYTDVAATKIGNPVTINVLANDRVGTPGFTLVRSGVTIVDLNSTQAGNTTYGGTATVDPVTGNITYTPAAGFTGRDTLQYSVCDNQPTPKCVTAFAIVDVYPANMYNTAIAADDLASIGKGVKLTVTAANGLLINDIDPEGNTLTVTVLDTVITGKGRVQIAANGSYIFTPQAGFVGTLAIPYTLQDNGSPVATAHATLYILVREVPDITPILTLTPNEIRGTTNLNVRIQVNEVNNVNTNGLITLYLSKHQNIVLNFNQADILVDGVPVQNANWTFNSTSHPGYYILQTTETIAGNGSLTVGLTGVFTPGQTNGRINITTTIIAGSGKEENSSNNSMALPIIYTHN</sequence>
<evidence type="ECO:0000313" key="3">
    <source>
        <dbReference type="EMBL" id="MFD2921089.1"/>
    </source>
</evidence>
<keyword evidence="1" id="KW-0732">Signal</keyword>
<feature type="domain" description="Cadherin-like" evidence="2">
    <location>
        <begin position="1159"/>
        <end position="1229"/>
    </location>
</feature>
<name>A0ABW6A6W2_9BACT</name>
<feature type="domain" description="Cadherin-like" evidence="2">
    <location>
        <begin position="1451"/>
        <end position="1536"/>
    </location>
</feature>
<protein>
    <submittedName>
        <fullName evidence="3">Ig-like domain-containing protein</fullName>
    </submittedName>
</protein>
<evidence type="ECO:0000313" key="4">
    <source>
        <dbReference type="Proteomes" id="UP001597511"/>
    </source>
</evidence>
<feature type="signal peptide" evidence="1">
    <location>
        <begin position="1"/>
        <end position="29"/>
    </location>
</feature>
<feature type="chain" id="PRO_5047463337" evidence="1">
    <location>
        <begin position="30"/>
        <end position="1684"/>
    </location>
</feature>
<dbReference type="Proteomes" id="UP001597511">
    <property type="component" value="Unassembled WGS sequence"/>
</dbReference>
<dbReference type="RefSeq" id="WP_386100717.1">
    <property type="nucleotide sequence ID" value="NZ_JBHUOZ010000003.1"/>
</dbReference>
<dbReference type="Gene3D" id="2.60.40.2810">
    <property type="match status" value="1"/>
</dbReference>
<evidence type="ECO:0000256" key="1">
    <source>
        <dbReference type="SAM" id="SignalP"/>
    </source>
</evidence>
<gene>
    <name evidence="3" type="ORF">ACFS6H_15290</name>
</gene>
<dbReference type="Gene3D" id="2.60.40.3440">
    <property type="match status" value="2"/>
</dbReference>
<keyword evidence="4" id="KW-1185">Reference proteome</keyword>
<dbReference type="Pfam" id="PF17892">
    <property type="entry name" value="Cadherin_5"/>
    <property type="match status" value="2"/>
</dbReference>
<comment type="caution">
    <text evidence="3">The sequence shown here is derived from an EMBL/GenBank/DDBJ whole genome shotgun (WGS) entry which is preliminary data.</text>
</comment>
<dbReference type="InterPro" id="IPR041690">
    <property type="entry name" value="Cadherin_5"/>
</dbReference>
<reference evidence="4" key="1">
    <citation type="journal article" date="2019" name="Int. J. Syst. Evol. Microbiol.">
        <title>The Global Catalogue of Microorganisms (GCM) 10K type strain sequencing project: providing services to taxonomists for standard genome sequencing and annotation.</title>
        <authorList>
            <consortium name="The Broad Institute Genomics Platform"/>
            <consortium name="The Broad Institute Genome Sequencing Center for Infectious Disease"/>
            <person name="Wu L."/>
            <person name="Ma J."/>
        </authorList>
    </citation>
    <scope>NUCLEOTIDE SEQUENCE [LARGE SCALE GENOMIC DNA]</scope>
    <source>
        <strain evidence="4">KCTC 23299</strain>
    </source>
</reference>
<dbReference type="Pfam" id="PF17963">
    <property type="entry name" value="Big_9"/>
    <property type="match status" value="2"/>
</dbReference>
<dbReference type="EMBL" id="JBHUOZ010000003">
    <property type="protein sequence ID" value="MFD2921089.1"/>
    <property type="molecule type" value="Genomic_DNA"/>
</dbReference>
<organism evidence="3 4">
    <name type="scientific">Terrimonas rubra</name>
    <dbReference type="NCBI Taxonomy" id="1035890"/>
    <lineage>
        <taxon>Bacteria</taxon>
        <taxon>Pseudomonadati</taxon>
        <taxon>Bacteroidota</taxon>
        <taxon>Chitinophagia</taxon>
        <taxon>Chitinophagales</taxon>
        <taxon>Chitinophagaceae</taxon>
        <taxon>Terrimonas</taxon>
    </lineage>
</organism>
<accession>A0ABW6A6W2</accession>